<sequence>MESFLALSLGLCGPKVVFLVHEMDVGWRVGENMPRSGRIWEVVGGKNDVVIFHRRSYMVFLLAPFQQRGYMGFLPVTRNPLLDEVLSGSLSGTLW</sequence>
<dbReference type="EMBL" id="BPLR01021072">
    <property type="protein sequence ID" value="GIX85548.1"/>
    <property type="molecule type" value="Genomic_DNA"/>
</dbReference>
<reference evidence="1 2" key="1">
    <citation type="submission" date="2021-06" db="EMBL/GenBank/DDBJ databases">
        <title>Caerostris extrusa draft genome.</title>
        <authorList>
            <person name="Kono N."/>
            <person name="Arakawa K."/>
        </authorList>
    </citation>
    <scope>NUCLEOTIDE SEQUENCE [LARGE SCALE GENOMIC DNA]</scope>
</reference>
<proteinExistence type="predicted"/>
<protein>
    <submittedName>
        <fullName evidence="1">Uncharacterized protein</fullName>
    </submittedName>
</protein>
<organism evidence="1 2">
    <name type="scientific">Caerostris extrusa</name>
    <name type="common">Bark spider</name>
    <name type="synonym">Caerostris bankana</name>
    <dbReference type="NCBI Taxonomy" id="172846"/>
    <lineage>
        <taxon>Eukaryota</taxon>
        <taxon>Metazoa</taxon>
        <taxon>Ecdysozoa</taxon>
        <taxon>Arthropoda</taxon>
        <taxon>Chelicerata</taxon>
        <taxon>Arachnida</taxon>
        <taxon>Araneae</taxon>
        <taxon>Araneomorphae</taxon>
        <taxon>Entelegynae</taxon>
        <taxon>Araneoidea</taxon>
        <taxon>Araneidae</taxon>
        <taxon>Caerostris</taxon>
    </lineage>
</organism>
<comment type="caution">
    <text evidence="1">The sequence shown here is derived from an EMBL/GenBank/DDBJ whole genome shotgun (WGS) entry which is preliminary data.</text>
</comment>
<dbReference type="Proteomes" id="UP001054945">
    <property type="component" value="Unassembled WGS sequence"/>
</dbReference>
<evidence type="ECO:0000313" key="1">
    <source>
        <dbReference type="EMBL" id="GIX85548.1"/>
    </source>
</evidence>
<gene>
    <name evidence="1" type="ORF">CEXT_222801</name>
</gene>
<name>A0AAV4NP51_CAEEX</name>
<dbReference type="AlphaFoldDB" id="A0AAV4NP51"/>
<evidence type="ECO:0000313" key="2">
    <source>
        <dbReference type="Proteomes" id="UP001054945"/>
    </source>
</evidence>
<accession>A0AAV4NP51</accession>
<keyword evidence="2" id="KW-1185">Reference proteome</keyword>